<comment type="caution">
    <text evidence="1">The sequence shown here is derived from an EMBL/GenBank/DDBJ whole genome shotgun (WGS) entry which is preliminary data.</text>
</comment>
<dbReference type="AlphaFoldDB" id="A0A5M9QNQ6"/>
<accession>A0A5M9QNQ6</accession>
<protein>
    <submittedName>
        <fullName evidence="1">Uncharacterized protein</fullName>
    </submittedName>
</protein>
<proteinExistence type="predicted"/>
<organism evidence="1 2">
    <name type="scientific">Helicobacter canis</name>
    <dbReference type="NCBI Taxonomy" id="29419"/>
    <lineage>
        <taxon>Bacteria</taxon>
        <taxon>Pseudomonadati</taxon>
        <taxon>Campylobacterota</taxon>
        <taxon>Epsilonproteobacteria</taxon>
        <taxon>Campylobacterales</taxon>
        <taxon>Helicobacteraceae</taxon>
        <taxon>Helicobacter</taxon>
    </lineage>
</organism>
<reference evidence="1 2" key="1">
    <citation type="submission" date="2019-09" db="EMBL/GenBank/DDBJ databases">
        <title>Draft genome sequence of various Type strains from the CCUG.</title>
        <authorList>
            <person name="Pineiro-Iglesias B."/>
            <person name="Tunovic T."/>
            <person name="Unosson C."/>
            <person name="Inganas E."/>
            <person name="Ohlen M."/>
            <person name="Cardew S."/>
            <person name="Jensie-Markopoulos S."/>
            <person name="Salva-Serra F."/>
            <person name="Jaen-Luchoro D."/>
            <person name="Karlsson R."/>
            <person name="Svensson-Stadler L."/>
            <person name="Chun J."/>
            <person name="Moore E."/>
        </authorList>
    </citation>
    <scope>NUCLEOTIDE SEQUENCE [LARGE SCALE GENOMIC DNA]</scope>
    <source>
        <strain evidence="1 2">CCUG 32756T</strain>
    </source>
</reference>
<evidence type="ECO:0000313" key="2">
    <source>
        <dbReference type="Proteomes" id="UP000323707"/>
    </source>
</evidence>
<dbReference type="Proteomes" id="UP000323707">
    <property type="component" value="Unassembled WGS sequence"/>
</dbReference>
<name>A0A5M9QNQ6_9HELI</name>
<evidence type="ECO:0000313" key="1">
    <source>
        <dbReference type="EMBL" id="KAA8710344.1"/>
    </source>
</evidence>
<sequence>MHAKKLTLTIQGQHEDFQGAYCMWIKSVKGFNPTKHCIKCFDGKYINIKPTHFTQPFKTNTPYTFALDNSPKLTSHLINGEILHYFCIVAQPYNWSLNIHAGFIYSQGDIIERTFKEQKITIENAKEIYFDDSVVREKYSHLPKEFTTCRNFHFGAYYYG</sequence>
<dbReference type="EMBL" id="VXKE01000008">
    <property type="protein sequence ID" value="KAA8710344.1"/>
    <property type="molecule type" value="Genomic_DNA"/>
</dbReference>
<gene>
    <name evidence="1" type="ORF">F4V45_03260</name>
</gene>